<comment type="caution">
    <text evidence="1">The sequence shown here is derived from an EMBL/GenBank/DDBJ whole genome shotgun (WGS) entry which is preliminary data.</text>
</comment>
<dbReference type="Proteomes" id="UP000676336">
    <property type="component" value="Unassembled WGS sequence"/>
</dbReference>
<protein>
    <submittedName>
        <fullName evidence="1">Uncharacterized protein</fullName>
    </submittedName>
</protein>
<accession>A0A8S3BVT7</accession>
<dbReference type="EMBL" id="CAJOBI010157834">
    <property type="protein sequence ID" value="CAF4839124.1"/>
    <property type="molecule type" value="Genomic_DNA"/>
</dbReference>
<proteinExistence type="predicted"/>
<name>A0A8S3BVT7_9BILA</name>
<reference evidence="1" key="1">
    <citation type="submission" date="2021-02" db="EMBL/GenBank/DDBJ databases">
        <authorList>
            <person name="Nowell W R."/>
        </authorList>
    </citation>
    <scope>NUCLEOTIDE SEQUENCE</scope>
</reference>
<evidence type="ECO:0000313" key="1">
    <source>
        <dbReference type="EMBL" id="CAF4839124.1"/>
    </source>
</evidence>
<dbReference type="Gene3D" id="1.10.1170.10">
    <property type="entry name" value="Inhibitor Of Apoptosis Protein (2mihbC-IAP-1), Chain A"/>
    <property type="match status" value="1"/>
</dbReference>
<organism evidence="1 2">
    <name type="scientific">Rotaria magnacalcarata</name>
    <dbReference type="NCBI Taxonomy" id="392030"/>
    <lineage>
        <taxon>Eukaryota</taxon>
        <taxon>Metazoa</taxon>
        <taxon>Spiralia</taxon>
        <taxon>Gnathifera</taxon>
        <taxon>Rotifera</taxon>
        <taxon>Eurotatoria</taxon>
        <taxon>Bdelloidea</taxon>
        <taxon>Philodinida</taxon>
        <taxon>Philodinidae</taxon>
        <taxon>Rotaria</taxon>
    </lineage>
</organism>
<sequence>MSKSADKKPQTIDECLATFENWPRNAPISAQALVDSGFYYLGQELK</sequence>
<feature type="non-terminal residue" evidence="1">
    <location>
        <position position="46"/>
    </location>
</feature>
<dbReference type="AlphaFoldDB" id="A0A8S3BVT7"/>
<gene>
    <name evidence="1" type="ORF">SMN809_LOCUS48851</name>
</gene>
<dbReference type="SUPFAM" id="SSF57924">
    <property type="entry name" value="Inhibitor of apoptosis (IAP) repeat"/>
    <property type="match status" value="1"/>
</dbReference>
<evidence type="ECO:0000313" key="2">
    <source>
        <dbReference type="Proteomes" id="UP000676336"/>
    </source>
</evidence>